<comment type="caution">
    <text evidence="2">The sequence shown here is derived from an EMBL/GenBank/DDBJ whole genome shotgun (WGS) entry which is preliminary data.</text>
</comment>
<dbReference type="SUPFAM" id="SSF52266">
    <property type="entry name" value="SGNH hydrolase"/>
    <property type="match status" value="1"/>
</dbReference>
<dbReference type="InterPro" id="IPR001087">
    <property type="entry name" value="GDSL"/>
</dbReference>
<evidence type="ECO:0000256" key="1">
    <source>
        <dbReference type="ARBA" id="ARBA00008668"/>
    </source>
</evidence>
<gene>
    <name evidence="2" type="ORF">CEURO_LOCUS733</name>
</gene>
<dbReference type="Proteomes" id="UP001152484">
    <property type="component" value="Unassembled WGS sequence"/>
</dbReference>
<accession>A0A9P0YH60</accession>
<dbReference type="GO" id="GO:0016788">
    <property type="term" value="F:hydrolase activity, acting on ester bonds"/>
    <property type="evidence" value="ECO:0007669"/>
    <property type="project" value="InterPro"/>
</dbReference>
<sequence length="365" mass="40340">MLYGWSSSILCSRRLCYALGVFLFFLTCGGEATIKLPDGAVIPAVIGFGDSLIDQGMNNYIPTIAKCNFPPYGDDLPGGNPTGRFSNGKTPMDIIAEELGVKELVPPYLDPNLPIEDLKTGVSFASGGCGYDPQTSQNAAAFTLSQQLDYFREYLKNLRSMLGENETNFITEKSLVCVFAGSNDIAITYFTVGLRRLQYTIDAYTDFMVESASSFIQELYGMGTRRIGVFSQVPIGCVPAMRTLNGGNSWNCAEKQNEVAKLVNAKLSYEIDFLSKTLPGVKLVFIDLYRPLLDLIQNPGNYGFEETKRGCCGTGKLEASYLCNKFSPTCKEHNKFMFWDSFHPTEACNKILVKQILPKCISHLI</sequence>
<proteinExistence type="inferred from homology"/>
<dbReference type="InterPro" id="IPR050592">
    <property type="entry name" value="GDSL_lipolytic_enzyme"/>
</dbReference>
<dbReference type="Pfam" id="PF00657">
    <property type="entry name" value="Lipase_GDSL"/>
    <property type="match status" value="1"/>
</dbReference>
<dbReference type="PANTHER" id="PTHR45642">
    <property type="entry name" value="GDSL ESTERASE/LIPASE EXL3"/>
    <property type="match status" value="1"/>
</dbReference>
<dbReference type="EMBL" id="CAMAPE010000002">
    <property type="protein sequence ID" value="CAH9054924.1"/>
    <property type="molecule type" value="Genomic_DNA"/>
</dbReference>
<reference evidence="2" key="1">
    <citation type="submission" date="2022-07" db="EMBL/GenBank/DDBJ databases">
        <authorList>
            <person name="Macas J."/>
            <person name="Novak P."/>
            <person name="Neumann P."/>
        </authorList>
    </citation>
    <scope>NUCLEOTIDE SEQUENCE</scope>
</reference>
<dbReference type="AlphaFoldDB" id="A0A9P0YH60"/>
<evidence type="ECO:0000313" key="3">
    <source>
        <dbReference type="Proteomes" id="UP001152484"/>
    </source>
</evidence>
<dbReference type="InterPro" id="IPR035669">
    <property type="entry name" value="SGNH_plant_lipase-like"/>
</dbReference>
<dbReference type="OrthoDB" id="1600564at2759"/>
<keyword evidence="3" id="KW-1185">Reference proteome</keyword>
<dbReference type="PANTHER" id="PTHR45642:SF95">
    <property type="entry name" value="GDSL-LIKE LIPASE_ACYLHYDROLASE FAMILY PROTEIN, EXPRESSED"/>
    <property type="match status" value="1"/>
</dbReference>
<evidence type="ECO:0000313" key="2">
    <source>
        <dbReference type="EMBL" id="CAH9054924.1"/>
    </source>
</evidence>
<protein>
    <submittedName>
        <fullName evidence="2">Uncharacterized protein</fullName>
    </submittedName>
</protein>
<organism evidence="2 3">
    <name type="scientific">Cuscuta europaea</name>
    <name type="common">European dodder</name>
    <dbReference type="NCBI Taxonomy" id="41803"/>
    <lineage>
        <taxon>Eukaryota</taxon>
        <taxon>Viridiplantae</taxon>
        <taxon>Streptophyta</taxon>
        <taxon>Embryophyta</taxon>
        <taxon>Tracheophyta</taxon>
        <taxon>Spermatophyta</taxon>
        <taxon>Magnoliopsida</taxon>
        <taxon>eudicotyledons</taxon>
        <taxon>Gunneridae</taxon>
        <taxon>Pentapetalae</taxon>
        <taxon>asterids</taxon>
        <taxon>lamiids</taxon>
        <taxon>Solanales</taxon>
        <taxon>Convolvulaceae</taxon>
        <taxon>Cuscuteae</taxon>
        <taxon>Cuscuta</taxon>
        <taxon>Cuscuta subgen. Cuscuta</taxon>
    </lineage>
</organism>
<dbReference type="GO" id="GO:0005576">
    <property type="term" value="C:extracellular region"/>
    <property type="evidence" value="ECO:0007669"/>
    <property type="project" value="TreeGrafter"/>
</dbReference>
<comment type="similarity">
    <text evidence="1">Belongs to the 'GDSL' lipolytic enzyme family.</text>
</comment>
<dbReference type="FunFam" id="3.40.50.1110:FF:000003">
    <property type="entry name" value="GDSL esterase/lipase APG"/>
    <property type="match status" value="1"/>
</dbReference>
<name>A0A9P0YH60_CUSEU</name>
<dbReference type="CDD" id="cd01837">
    <property type="entry name" value="SGNH_plant_lipase_like"/>
    <property type="match status" value="1"/>
</dbReference>
<dbReference type="InterPro" id="IPR036514">
    <property type="entry name" value="SGNH_hydro_sf"/>
</dbReference>
<dbReference type="Gene3D" id="3.40.50.1110">
    <property type="entry name" value="SGNH hydrolase"/>
    <property type="match status" value="1"/>
</dbReference>